<organism evidence="1 2">
    <name type="scientific">Shewanella gelidii</name>
    <dbReference type="NCBI Taxonomy" id="1642821"/>
    <lineage>
        <taxon>Bacteria</taxon>
        <taxon>Pseudomonadati</taxon>
        <taxon>Pseudomonadota</taxon>
        <taxon>Gammaproteobacteria</taxon>
        <taxon>Alteromonadales</taxon>
        <taxon>Shewanellaceae</taxon>
        <taxon>Shewanella</taxon>
    </lineage>
</organism>
<dbReference type="EMBL" id="BMPZ01000008">
    <property type="protein sequence ID" value="GGI87559.1"/>
    <property type="molecule type" value="Genomic_DNA"/>
</dbReference>
<accession>A0A917NCJ3</accession>
<evidence type="ECO:0000313" key="2">
    <source>
        <dbReference type="Proteomes" id="UP000613743"/>
    </source>
</evidence>
<reference evidence="1" key="1">
    <citation type="journal article" date="2014" name="Int. J. Syst. Evol. Microbiol.">
        <title>Complete genome sequence of Corynebacterium casei LMG S-19264T (=DSM 44701T), isolated from a smear-ripened cheese.</title>
        <authorList>
            <consortium name="US DOE Joint Genome Institute (JGI-PGF)"/>
            <person name="Walter F."/>
            <person name="Albersmeier A."/>
            <person name="Kalinowski J."/>
            <person name="Ruckert C."/>
        </authorList>
    </citation>
    <scope>NUCLEOTIDE SEQUENCE</scope>
    <source>
        <strain evidence="1">JCM 30804</strain>
    </source>
</reference>
<comment type="caution">
    <text evidence="1">The sequence shown here is derived from an EMBL/GenBank/DDBJ whole genome shotgun (WGS) entry which is preliminary data.</text>
</comment>
<dbReference type="AlphaFoldDB" id="A0A917NCJ3"/>
<name>A0A917NCJ3_9GAMM</name>
<gene>
    <name evidence="1" type="ORF">GCM10009332_26030</name>
</gene>
<reference evidence="1" key="2">
    <citation type="submission" date="2020-09" db="EMBL/GenBank/DDBJ databases">
        <authorList>
            <person name="Sun Q."/>
            <person name="Ohkuma M."/>
        </authorList>
    </citation>
    <scope>NUCLEOTIDE SEQUENCE</scope>
    <source>
        <strain evidence="1">JCM 30804</strain>
    </source>
</reference>
<evidence type="ECO:0000313" key="1">
    <source>
        <dbReference type="EMBL" id="GGI87559.1"/>
    </source>
</evidence>
<protein>
    <submittedName>
        <fullName evidence="1">Uncharacterized protein</fullName>
    </submittedName>
</protein>
<keyword evidence="2" id="KW-1185">Reference proteome</keyword>
<proteinExistence type="predicted"/>
<sequence>MNNYEMESNPKQQISNIYAAIRTTPIPILLFTNGEPKTTRRLAYTIKISHKKVMVNVNHNMIKVFIIRLKPKYGEAHQN</sequence>
<dbReference type="Proteomes" id="UP000613743">
    <property type="component" value="Unassembled WGS sequence"/>
</dbReference>